<dbReference type="GO" id="GO:0006974">
    <property type="term" value="P:DNA damage response"/>
    <property type="evidence" value="ECO:0007669"/>
    <property type="project" value="TreeGrafter"/>
</dbReference>
<dbReference type="GO" id="GO:0140291">
    <property type="term" value="P:peptidyl-glutamate ADP-deribosylation"/>
    <property type="evidence" value="ECO:0007669"/>
    <property type="project" value="TreeGrafter"/>
</dbReference>
<sequence>MTLEQKREFSACGPKDFKTLSDIPTWPEYYANLKTSKSKSAEKGTNISKYKVNEAFNKKLSLIRADITTLEVDAIVNAANQTLLGGGGVDGAIHAAAGKQLKKECATLGGCETGDAKITEGYKLPAKHVIHTVGPIGEIPDKLQSCYRASLNLVKENNLKSVAFPCISTGIYGYPVKAATDVALQTIREWLEKDKYADKIERIILCLFLKKDVEVYEQLLQRRQGMRLILHRLEGILAAKKNESPVKRVGTKGMKETSSDKKFEDAVNTSPPTKQPEDSPSAPKRKSPHSSE</sequence>
<dbReference type="GO" id="GO:0140293">
    <property type="term" value="F:ADP-ribosylglutamate hydrolase activity"/>
    <property type="evidence" value="ECO:0007669"/>
    <property type="project" value="TreeGrafter"/>
</dbReference>
<dbReference type="SUPFAM" id="SSF52949">
    <property type="entry name" value="Macro domain-like"/>
    <property type="match status" value="1"/>
</dbReference>
<dbReference type="OrthoDB" id="6133115at2759"/>
<name>A0A2T7NWC0_POMCA</name>
<protein>
    <recommendedName>
        <fullName evidence="2">Macro domain-containing protein</fullName>
    </recommendedName>
</protein>
<dbReference type="Proteomes" id="UP000245119">
    <property type="component" value="Linkage Group LG8"/>
</dbReference>
<feature type="domain" description="Macro" evidence="2">
    <location>
        <begin position="47"/>
        <end position="224"/>
    </location>
</feature>
<evidence type="ECO:0000259" key="2">
    <source>
        <dbReference type="PROSITE" id="PS51154"/>
    </source>
</evidence>
<dbReference type="GO" id="GO:0042278">
    <property type="term" value="P:purine nucleoside metabolic process"/>
    <property type="evidence" value="ECO:0007669"/>
    <property type="project" value="TreeGrafter"/>
</dbReference>
<reference evidence="3 4" key="1">
    <citation type="submission" date="2018-04" db="EMBL/GenBank/DDBJ databases">
        <title>The genome of golden apple snail Pomacea canaliculata provides insight into stress tolerance and invasive adaptation.</title>
        <authorList>
            <person name="Liu C."/>
            <person name="Liu B."/>
            <person name="Ren Y."/>
            <person name="Zhang Y."/>
            <person name="Wang H."/>
            <person name="Li S."/>
            <person name="Jiang F."/>
            <person name="Yin L."/>
            <person name="Zhang G."/>
            <person name="Qian W."/>
            <person name="Fan W."/>
        </authorList>
    </citation>
    <scope>NUCLEOTIDE SEQUENCE [LARGE SCALE GENOMIC DNA]</scope>
    <source>
        <strain evidence="3">SZHN2017</strain>
        <tissue evidence="3">Muscle</tissue>
    </source>
</reference>
<dbReference type="NCBIfam" id="NF001664">
    <property type="entry name" value="PRK00431.1-6"/>
    <property type="match status" value="1"/>
</dbReference>
<feature type="compositionally biased region" description="Basic and acidic residues" evidence="1">
    <location>
        <begin position="253"/>
        <end position="265"/>
    </location>
</feature>
<evidence type="ECO:0000313" key="3">
    <source>
        <dbReference type="EMBL" id="PVD25469.1"/>
    </source>
</evidence>
<dbReference type="InterPro" id="IPR043472">
    <property type="entry name" value="Macro_dom-like"/>
</dbReference>
<dbReference type="CDD" id="cd02908">
    <property type="entry name" value="Macro_OAADPr_deacetylase"/>
    <property type="match status" value="1"/>
</dbReference>
<dbReference type="EMBL" id="PZQS01000008">
    <property type="protein sequence ID" value="PVD25469.1"/>
    <property type="molecule type" value="Genomic_DNA"/>
</dbReference>
<accession>A0A2T7NWC0</accession>
<feature type="region of interest" description="Disordered" evidence="1">
    <location>
        <begin position="245"/>
        <end position="292"/>
    </location>
</feature>
<keyword evidence="4" id="KW-1185">Reference proteome</keyword>
<dbReference type="PROSITE" id="PS51154">
    <property type="entry name" value="MACRO"/>
    <property type="match status" value="1"/>
</dbReference>
<dbReference type="Gene3D" id="3.40.220.10">
    <property type="entry name" value="Leucine Aminopeptidase, subunit E, domain 1"/>
    <property type="match status" value="1"/>
</dbReference>
<dbReference type="InterPro" id="IPR002589">
    <property type="entry name" value="Macro_dom"/>
</dbReference>
<feature type="compositionally biased region" description="Basic residues" evidence="1">
    <location>
        <begin position="283"/>
        <end position="292"/>
    </location>
</feature>
<gene>
    <name evidence="3" type="ORF">C0Q70_13125</name>
</gene>
<evidence type="ECO:0000256" key="1">
    <source>
        <dbReference type="SAM" id="MobiDB-lite"/>
    </source>
</evidence>
<proteinExistence type="predicted"/>
<organism evidence="3 4">
    <name type="scientific">Pomacea canaliculata</name>
    <name type="common">Golden apple snail</name>
    <dbReference type="NCBI Taxonomy" id="400727"/>
    <lineage>
        <taxon>Eukaryota</taxon>
        <taxon>Metazoa</taxon>
        <taxon>Spiralia</taxon>
        <taxon>Lophotrochozoa</taxon>
        <taxon>Mollusca</taxon>
        <taxon>Gastropoda</taxon>
        <taxon>Caenogastropoda</taxon>
        <taxon>Architaenioglossa</taxon>
        <taxon>Ampullarioidea</taxon>
        <taxon>Ampullariidae</taxon>
        <taxon>Pomacea</taxon>
    </lineage>
</organism>
<dbReference type="GO" id="GO:0005654">
    <property type="term" value="C:nucleoplasm"/>
    <property type="evidence" value="ECO:0007669"/>
    <property type="project" value="TreeGrafter"/>
</dbReference>
<dbReference type="Pfam" id="PF01661">
    <property type="entry name" value="Macro"/>
    <property type="match status" value="1"/>
</dbReference>
<dbReference type="AlphaFoldDB" id="A0A2T7NWC0"/>
<comment type="caution">
    <text evidence="3">The sequence shown here is derived from an EMBL/GenBank/DDBJ whole genome shotgun (WGS) entry which is preliminary data.</text>
</comment>
<dbReference type="PANTHER" id="PTHR11106">
    <property type="entry name" value="GANGLIOSIDE INDUCED DIFFERENTIATION ASSOCIATED PROTEIN 2-RELATED"/>
    <property type="match status" value="1"/>
</dbReference>
<dbReference type="SMART" id="SM00506">
    <property type="entry name" value="A1pp"/>
    <property type="match status" value="1"/>
</dbReference>
<dbReference type="PANTHER" id="PTHR11106:SF27">
    <property type="entry name" value="MACRO DOMAIN-CONTAINING PROTEIN"/>
    <property type="match status" value="1"/>
</dbReference>
<dbReference type="STRING" id="400727.A0A2T7NWC0"/>
<evidence type="ECO:0000313" key="4">
    <source>
        <dbReference type="Proteomes" id="UP000245119"/>
    </source>
</evidence>